<keyword evidence="2" id="KW-0805">Transcription regulation</keyword>
<dbReference type="InterPro" id="IPR007627">
    <property type="entry name" value="RNA_pol_sigma70_r2"/>
</dbReference>
<dbReference type="Gene3D" id="1.10.1740.10">
    <property type="match status" value="1"/>
</dbReference>
<dbReference type="Proteomes" id="UP000664545">
    <property type="component" value="Unassembled WGS sequence"/>
</dbReference>
<evidence type="ECO:0000256" key="3">
    <source>
        <dbReference type="ARBA" id="ARBA00023082"/>
    </source>
</evidence>
<dbReference type="GO" id="GO:0016987">
    <property type="term" value="F:sigma factor activity"/>
    <property type="evidence" value="ECO:0007669"/>
    <property type="project" value="UniProtKB-KW"/>
</dbReference>
<feature type="domain" description="RNA polymerase sigma factor 70 region 4 type 2" evidence="6">
    <location>
        <begin position="110"/>
        <end position="160"/>
    </location>
</feature>
<dbReference type="EMBL" id="JAFJZZ010000002">
    <property type="protein sequence ID" value="MBN7773109.1"/>
    <property type="molecule type" value="Genomic_DNA"/>
</dbReference>
<evidence type="ECO:0000313" key="7">
    <source>
        <dbReference type="EMBL" id="MBN7773109.1"/>
    </source>
</evidence>
<dbReference type="Gene3D" id="1.10.10.10">
    <property type="entry name" value="Winged helix-like DNA-binding domain superfamily/Winged helix DNA-binding domain"/>
    <property type="match status" value="1"/>
</dbReference>
<dbReference type="SUPFAM" id="SSF88946">
    <property type="entry name" value="Sigma2 domain of RNA polymerase sigma factors"/>
    <property type="match status" value="1"/>
</dbReference>
<dbReference type="SUPFAM" id="SSF88659">
    <property type="entry name" value="Sigma3 and sigma4 domains of RNA polymerase sigma factors"/>
    <property type="match status" value="1"/>
</dbReference>
<keyword evidence="8" id="KW-1185">Reference proteome</keyword>
<dbReference type="InterPro" id="IPR013325">
    <property type="entry name" value="RNA_pol_sigma_r2"/>
</dbReference>
<organism evidence="7 8">
    <name type="scientific">Clostridium aminobutyricum</name>
    <dbReference type="NCBI Taxonomy" id="33953"/>
    <lineage>
        <taxon>Bacteria</taxon>
        <taxon>Bacillati</taxon>
        <taxon>Bacillota</taxon>
        <taxon>Clostridia</taxon>
        <taxon>Eubacteriales</taxon>
        <taxon>Clostridiaceae</taxon>
        <taxon>Clostridium</taxon>
    </lineage>
</organism>
<gene>
    <name evidence="7" type="ORF">JYB65_07025</name>
</gene>
<accession>A0A939D7V0</accession>
<dbReference type="InterPro" id="IPR014284">
    <property type="entry name" value="RNA_pol_sigma-70_dom"/>
</dbReference>
<dbReference type="InterPro" id="IPR013324">
    <property type="entry name" value="RNA_pol_sigma_r3/r4-like"/>
</dbReference>
<feature type="domain" description="RNA polymerase sigma-70 region 2" evidence="5">
    <location>
        <begin position="18"/>
        <end position="84"/>
    </location>
</feature>
<evidence type="ECO:0000256" key="1">
    <source>
        <dbReference type="ARBA" id="ARBA00010641"/>
    </source>
</evidence>
<evidence type="ECO:0000256" key="4">
    <source>
        <dbReference type="ARBA" id="ARBA00023163"/>
    </source>
</evidence>
<dbReference type="AlphaFoldDB" id="A0A939D7V0"/>
<comment type="similarity">
    <text evidence="1">Belongs to the sigma-70 factor family. ECF subfamily.</text>
</comment>
<reference evidence="7" key="1">
    <citation type="submission" date="2021-02" db="EMBL/GenBank/DDBJ databases">
        <title>Abyssanaerobacter marinus gen.nov., sp., nov, anaerobic bacterium isolated from the Onnuri vent field of Indian Ocean and suggestion of Mogibacteriaceae fam. nov., and proposal of reclassification of ambiguous this family's genus member.</title>
        <authorList>
            <person name="Kim Y.J."/>
            <person name="Yang J.-A."/>
        </authorList>
    </citation>
    <scope>NUCLEOTIDE SEQUENCE</scope>
    <source>
        <strain evidence="7">DSM 2634</strain>
    </source>
</reference>
<dbReference type="RefSeq" id="WP_206581945.1">
    <property type="nucleotide sequence ID" value="NZ_JAFJZZ010000002.1"/>
</dbReference>
<evidence type="ECO:0000313" key="8">
    <source>
        <dbReference type="Proteomes" id="UP000664545"/>
    </source>
</evidence>
<comment type="caution">
    <text evidence="7">The sequence shown here is derived from an EMBL/GenBank/DDBJ whole genome shotgun (WGS) entry which is preliminary data.</text>
</comment>
<evidence type="ECO:0000259" key="5">
    <source>
        <dbReference type="Pfam" id="PF04542"/>
    </source>
</evidence>
<evidence type="ECO:0000256" key="2">
    <source>
        <dbReference type="ARBA" id="ARBA00023015"/>
    </source>
</evidence>
<dbReference type="InterPro" id="IPR039425">
    <property type="entry name" value="RNA_pol_sigma-70-like"/>
</dbReference>
<dbReference type="GO" id="GO:0003677">
    <property type="term" value="F:DNA binding"/>
    <property type="evidence" value="ECO:0007669"/>
    <property type="project" value="InterPro"/>
</dbReference>
<keyword evidence="3" id="KW-0731">Sigma factor</keyword>
<evidence type="ECO:0000259" key="6">
    <source>
        <dbReference type="Pfam" id="PF08281"/>
    </source>
</evidence>
<keyword evidence="4" id="KW-0804">Transcription</keyword>
<dbReference type="Pfam" id="PF04542">
    <property type="entry name" value="Sigma70_r2"/>
    <property type="match status" value="1"/>
</dbReference>
<dbReference type="NCBIfam" id="TIGR02937">
    <property type="entry name" value="sigma70-ECF"/>
    <property type="match status" value="1"/>
</dbReference>
<protein>
    <submittedName>
        <fullName evidence="7">Sigma-70 family RNA polymerase sigma factor</fullName>
    </submittedName>
</protein>
<sequence>MEHFPVPDLKGKPDMQRLIREYGDSILRMCVLYLHDIHLAEDAVQETYIRVYEKWGQFKGNCSEKTWITSIAINVCKSQLRSAWFRNRLCKEEAQKEPFQEDPPLWDDTVLQEISSLKPRYKEVILLFYYQEMKTKEIAVALGVTESAVSVRLNRARKQLKKSLKGWYYDE</sequence>
<dbReference type="PANTHER" id="PTHR43133:SF60">
    <property type="entry name" value="RNA POLYMERASE SIGMA FACTOR SIGV"/>
    <property type="match status" value="1"/>
</dbReference>
<proteinExistence type="inferred from homology"/>
<dbReference type="Pfam" id="PF08281">
    <property type="entry name" value="Sigma70_r4_2"/>
    <property type="match status" value="1"/>
</dbReference>
<dbReference type="CDD" id="cd06171">
    <property type="entry name" value="Sigma70_r4"/>
    <property type="match status" value="1"/>
</dbReference>
<dbReference type="InterPro" id="IPR036388">
    <property type="entry name" value="WH-like_DNA-bd_sf"/>
</dbReference>
<dbReference type="InterPro" id="IPR013249">
    <property type="entry name" value="RNA_pol_sigma70_r4_t2"/>
</dbReference>
<dbReference type="PANTHER" id="PTHR43133">
    <property type="entry name" value="RNA POLYMERASE ECF-TYPE SIGMA FACTO"/>
    <property type="match status" value="1"/>
</dbReference>
<name>A0A939D7V0_CLOAM</name>
<dbReference type="GO" id="GO:0006352">
    <property type="term" value="P:DNA-templated transcription initiation"/>
    <property type="evidence" value="ECO:0007669"/>
    <property type="project" value="InterPro"/>
</dbReference>